<dbReference type="Proteomes" id="UP001235760">
    <property type="component" value="Unassembled WGS sequence"/>
</dbReference>
<dbReference type="GO" id="GO:0016757">
    <property type="term" value="F:glycosyltransferase activity"/>
    <property type="evidence" value="ECO:0007669"/>
    <property type="project" value="UniProtKB-KW"/>
</dbReference>
<gene>
    <name evidence="3" type="ORF">Q8X39_19440</name>
</gene>
<keyword evidence="3" id="KW-0808">Transferase</keyword>
<accession>A0ABT9G8K8</accession>
<proteinExistence type="predicted"/>
<dbReference type="PANTHER" id="PTHR43685:SF11">
    <property type="entry name" value="GLYCOSYLTRANSFERASE TAGX-RELATED"/>
    <property type="match status" value="1"/>
</dbReference>
<sequence length="342" mass="37212">MNHDHDPVFDPTDRHADRPTWGQPPSRASISVCIATYRRPDRLGHLLDDLVRQSLLPLEVVVVDNDATGSAREVVAWRRARGCPFELVYGTQPEQNIALTRNRSVALAHGSWLAFIDDDERAAPHWLADLVEAACQHAAFGQDAADAVLGPVVPLLPETAPAWIRAGDFYRWPRSRTGAIVPLNRLRFGNVLVRGALLRDRESPFDPAYGLTGGEDGELLGRLVQQGARVIWCDEAVVTEPVEASRQNLRWLMLRGLRGGQDYARHRLSGRFGRLGLAGRAGLMVRSAAQCAVALVLVPLGALLGRHRAAQALILAAANAGKVSGCAGWHYREYATTAGAAS</sequence>
<feature type="region of interest" description="Disordered" evidence="1">
    <location>
        <begin position="1"/>
        <end position="26"/>
    </location>
</feature>
<keyword evidence="3" id="KW-0328">Glycosyltransferase</keyword>
<dbReference type="EC" id="2.4.-.-" evidence="3"/>
<dbReference type="SUPFAM" id="SSF53448">
    <property type="entry name" value="Nucleotide-diphospho-sugar transferases"/>
    <property type="match status" value="1"/>
</dbReference>
<dbReference type="InterPro" id="IPR001173">
    <property type="entry name" value="Glyco_trans_2-like"/>
</dbReference>
<feature type="compositionally biased region" description="Basic and acidic residues" evidence="1">
    <location>
        <begin position="1"/>
        <end position="18"/>
    </location>
</feature>
<dbReference type="Pfam" id="PF00535">
    <property type="entry name" value="Glycos_transf_2"/>
    <property type="match status" value="1"/>
</dbReference>
<dbReference type="Gene3D" id="3.90.550.10">
    <property type="entry name" value="Spore Coat Polysaccharide Biosynthesis Protein SpsA, Chain A"/>
    <property type="match status" value="1"/>
</dbReference>
<comment type="caution">
    <text evidence="3">The sequence shown here is derived from an EMBL/GenBank/DDBJ whole genome shotgun (WGS) entry which is preliminary data.</text>
</comment>
<evidence type="ECO:0000313" key="4">
    <source>
        <dbReference type="Proteomes" id="UP001235760"/>
    </source>
</evidence>
<dbReference type="EMBL" id="JAUZEE010000015">
    <property type="protein sequence ID" value="MDP4302818.1"/>
    <property type="molecule type" value="Genomic_DNA"/>
</dbReference>
<name>A0ABT9G8K8_LEPDI</name>
<feature type="domain" description="Glycosyltransferase 2-like" evidence="2">
    <location>
        <begin position="31"/>
        <end position="138"/>
    </location>
</feature>
<evidence type="ECO:0000313" key="3">
    <source>
        <dbReference type="EMBL" id="MDP4302818.1"/>
    </source>
</evidence>
<reference evidence="3 4" key="1">
    <citation type="submission" date="2023-08" db="EMBL/GenBank/DDBJ databases">
        <authorList>
            <person name="Roldan D.M."/>
            <person name="Menes R.J."/>
        </authorList>
    </citation>
    <scope>NUCLEOTIDE SEQUENCE [LARGE SCALE GENOMIC DNA]</scope>
    <source>
        <strain evidence="3 4">CCM 2812</strain>
    </source>
</reference>
<dbReference type="InterPro" id="IPR050834">
    <property type="entry name" value="Glycosyltransf_2"/>
</dbReference>
<protein>
    <submittedName>
        <fullName evidence="3">Glycosyltransferase family A protein</fullName>
        <ecNumber evidence="3">2.4.-.-</ecNumber>
    </submittedName>
</protein>
<dbReference type="InterPro" id="IPR029044">
    <property type="entry name" value="Nucleotide-diphossugar_trans"/>
</dbReference>
<dbReference type="PANTHER" id="PTHR43685">
    <property type="entry name" value="GLYCOSYLTRANSFERASE"/>
    <property type="match status" value="1"/>
</dbReference>
<organism evidence="3 4">
    <name type="scientific">Leptothrix discophora</name>
    <dbReference type="NCBI Taxonomy" id="89"/>
    <lineage>
        <taxon>Bacteria</taxon>
        <taxon>Pseudomonadati</taxon>
        <taxon>Pseudomonadota</taxon>
        <taxon>Betaproteobacteria</taxon>
        <taxon>Burkholderiales</taxon>
        <taxon>Sphaerotilaceae</taxon>
        <taxon>Leptothrix</taxon>
    </lineage>
</organism>
<dbReference type="CDD" id="cd00761">
    <property type="entry name" value="Glyco_tranf_GTA_type"/>
    <property type="match status" value="1"/>
</dbReference>
<dbReference type="RefSeq" id="WP_305751359.1">
    <property type="nucleotide sequence ID" value="NZ_JAUZEE010000015.1"/>
</dbReference>
<keyword evidence="4" id="KW-1185">Reference proteome</keyword>
<evidence type="ECO:0000259" key="2">
    <source>
        <dbReference type="Pfam" id="PF00535"/>
    </source>
</evidence>
<evidence type="ECO:0000256" key="1">
    <source>
        <dbReference type="SAM" id="MobiDB-lite"/>
    </source>
</evidence>